<reference evidence="2" key="1">
    <citation type="journal article" date="2023" name="Mol. Phylogenet. Evol.">
        <title>Genome-scale phylogeny and comparative genomics of the fungal order Sordariales.</title>
        <authorList>
            <person name="Hensen N."/>
            <person name="Bonometti L."/>
            <person name="Westerberg I."/>
            <person name="Brannstrom I.O."/>
            <person name="Guillou S."/>
            <person name="Cros-Aarteil S."/>
            <person name="Calhoun S."/>
            <person name="Haridas S."/>
            <person name="Kuo A."/>
            <person name="Mondo S."/>
            <person name="Pangilinan J."/>
            <person name="Riley R."/>
            <person name="LaButti K."/>
            <person name="Andreopoulos B."/>
            <person name="Lipzen A."/>
            <person name="Chen C."/>
            <person name="Yan M."/>
            <person name="Daum C."/>
            <person name="Ng V."/>
            <person name="Clum A."/>
            <person name="Steindorff A."/>
            <person name="Ohm R.A."/>
            <person name="Martin F."/>
            <person name="Silar P."/>
            <person name="Natvig D.O."/>
            <person name="Lalanne C."/>
            <person name="Gautier V."/>
            <person name="Ament-Velasquez S.L."/>
            <person name="Kruys A."/>
            <person name="Hutchinson M.I."/>
            <person name="Powell A.J."/>
            <person name="Barry K."/>
            <person name="Miller A.N."/>
            <person name="Grigoriev I.V."/>
            <person name="Debuchy R."/>
            <person name="Gladieux P."/>
            <person name="Hiltunen Thoren M."/>
            <person name="Johannesson H."/>
        </authorList>
    </citation>
    <scope>NUCLEOTIDE SEQUENCE</scope>
    <source>
        <strain evidence="2">CBS 123565</strain>
    </source>
</reference>
<feature type="compositionally biased region" description="Polar residues" evidence="1">
    <location>
        <begin position="177"/>
        <end position="186"/>
    </location>
</feature>
<sequence>MVTVWTGRLRFNPCTLHTRPMMPMHTYVATTDRRLSHGVCALYHVAVPRRHTSHRGGVYQVGVSRAYRVQVQIAFHPSGVRIGQCMIGLLGSSHRTEPQPRYGSRDVHARSAPVSSIRRIHSQPLASRDTTPPLRQAQTPEPLFRPFRWKSPPRSIDKSAHMGTGNKQQNGPPPKSRANTTTTKLNNPFIATDHRHHSTTPANNSPPSFSPSNPPLLTPPFK</sequence>
<dbReference type="Proteomes" id="UP001304895">
    <property type="component" value="Unassembled WGS sequence"/>
</dbReference>
<proteinExistence type="predicted"/>
<name>A0AAN6UGQ2_9PEZI</name>
<evidence type="ECO:0000313" key="3">
    <source>
        <dbReference type="Proteomes" id="UP001304895"/>
    </source>
</evidence>
<reference evidence="2" key="2">
    <citation type="submission" date="2023-05" db="EMBL/GenBank/DDBJ databases">
        <authorList>
            <consortium name="Lawrence Berkeley National Laboratory"/>
            <person name="Steindorff A."/>
            <person name="Hensen N."/>
            <person name="Bonometti L."/>
            <person name="Westerberg I."/>
            <person name="Brannstrom I.O."/>
            <person name="Guillou S."/>
            <person name="Cros-Aarteil S."/>
            <person name="Calhoun S."/>
            <person name="Haridas S."/>
            <person name="Kuo A."/>
            <person name="Mondo S."/>
            <person name="Pangilinan J."/>
            <person name="Riley R."/>
            <person name="Labutti K."/>
            <person name="Andreopoulos B."/>
            <person name="Lipzen A."/>
            <person name="Chen C."/>
            <person name="Yanf M."/>
            <person name="Daum C."/>
            <person name="Ng V."/>
            <person name="Clum A."/>
            <person name="Ohm R."/>
            <person name="Martin F."/>
            <person name="Silar P."/>
            <person name="Natvig D."/>
            <person name="Lalanne C."/>
            <person name="Gautier V."/>
            <person name="Ament-Velasquez S.L."/>
            <person name="Kruys A."/>
            <person name="Hutchinson M.I."/>
            <person name="Powell A.J."/>
            <person name="Barry K."/>
            <person name="Miller A.N."/>
            <person name="Grigoriev I.V."/>
            <person name="Debuchy R."/>
            <person name="Gladieux P."/>
            <person name="Thoren M.H."/>
            <person name="Johannesson H."/>
        </authorList>
    </citation>
    <scope>NUCLEOTIDE SEQUENCE</scope>
    <source>
        <strain evidence="2">CBS 123565</strain>
    </source>
</reference>
<organism evidence="2 3">
    <name type="scientific">Trichocladium antarcticum</name>
    <dbReference type="NCBI Taxonomy" id="1450529"/>
    <lineage>
        <taxon>Eukaryota</taxon>
        <taxon>Fungi</taxon>
        <taxon>Dikarya</taxon>
        <taxon>Ascomycota</taxon>
        <taxon>Pezizomycotina</taxon>
        <taxon>Sordariomycetes</taxon>
        <taxon>Sordariomycetidae</taxon>
        <taxon>Sordariales</taxon>
        <taxon>Chaetomiaceae</taxon>
        <taxon>Trichocladium</taxon>
    </lineage>
</organism>
<dbReference type="AlphaFoldDB" id="A0AAN6UGQ2"/>
<protein>
    <submittedName>
        <fullName evidence="2">Uncharacterized protein</fullName>
    </submittedName>
</protein>
<gene>
    <name evidence="2" type="ORF">BT67DRAFT_157985</name>
</gene>
<evidence type="ECO:0000256" key="1">
    <source>
        <dbReference type="SAM" id="MobiDB-lite"/>
    </source>
</evidence>
<keyword evidence="3" id="KW-1185">Reference proteome</keyword>
<comment type="caution">
    <text evidence="2">The sequence shown here is derived from an EMBL/GenBank/DDBJ whole genome shotgun (WGS) entry which is preliminary data.</text>
</comment>
<dbReference type="EMBL" id="MU853425">
    <property type="protein sequence ID" value="KAK4131341.1"/>
    <property type="molecule type" value="Genomic_DNA"/>
</dbReference>
<feature type="compositionally biased region" description="Pro residues" evidence="1">
    <location>
        <begin position="208"/>
        <end position="222"/>
    </location>
</feature>
<evidence type="ECO:0000313" key="2">
    <source>
        <dbReference type="EMBL" id="KAK4131341.1"/>
    </source>
</evidence>
<feature type="region of interest" description="Disordered" evidence="1">
    <location>
        <begin position="95"/>
        <end position="222"/>
    </location>
</feature>
<accession>A0AAN6UGQ2</accession>
<feature type="compositionally biased region" description="Basic and acidic residues" evidence="1">
    <location>
        <begin position="95"/>
        <end position="109"/>
    </location>
</feature>